<evidence type="ECO:0000313" key="2">
    <source>
        <dbReference type="Proteomes" id="UP000681722"/>
    </source>
</evidence>
<evidence type="ECO:0000313" key="1">
    <source>
        <dbReference type="EMBL" id="CAF4496224.1"/>
    </source>
</evidence>
<dbReference type="EMBL" id="CAJOBC010105184">
    <property type="protein sequence ID" value="CAF4496224.1"/>
    <property type="molecule type" value="Genomic_DNA"/>
</dbReference>
<accession>A0A8S2XFZ9</accession>
<name>A0A8S2XFZ9_9BILA</name>
<sequence>MEVKKTTTTVYVYLKLLTYRDRRDRDLDALRYYRRLLAADRRLLAADRLAALDLYRRRRYYDRLALLDDLLDDDRGADGL</sequence>
<organism evidence="1 2">
    <name type="scientific">Didymodactylos carnosus</name>
    <dbReference type="NCBI Taxonomy" id="1234261"/>
    <lineage>
        <taxon>Eukaryota</taxon>
        <taxon>Metazoa</taxon>
        <taxon>Spiralia</taxon>
        <taxon>Gnathifera</taxon>
        <taxon>Rotifera</taxon>
        <taxon>Eurotatoria</taxon>
        <taxon>Bdelloidea</taxon>
        <taxon>Philodinida</taxon>
        <taxon>Philodinidae</taxon>
        <taxon>Didymodactylos</taxon>
    </lineage>
</organism>
<dbReference type="Proteomes" id="UP000681722">
    <property type="component" value="Unassembled WGS sequence"/>
</dbReference>
<comment type="caution">
    <text evidence="1">The sequence shown here is derived from an EMBL/GenBank/DDBJ whole genome shotgun (WGS) entry which is preliminary data.</text>
</comment>
<reference evidence="1" key="1">
    <citation type="submission" date="2021-02" db="EMBL/GenBank/DDBJ databases">
        <authorList>
            <person name="Nowell W R."/>
        </authorList>
    </citation>
    <scope>NUCLEOTIDE SEQUENCE</scope>
</reference>
<protein>
    <submittedName>
        <fullName evidence="1">Uncharacterized protein</fullName>
    </submittedName>
</protein>
<proteinExistence type="predicted"/>
<dbReference type="AlphaFoldDB" id="A0A8S2XFZ9"/>
<gene>
    <name evidence="1" type="ORF">SRO942_LOCUS44588</name>
</gene>